<keyword evidence="1 3" id="KW-0732">Signal</keyword>
<feature type="signal peptide" evidence="3">
    <location>
        <begin position="1"/>
        <end position="20"/>
    </location>
</feature>
<dbReference type="Proteomes" id="UP000030403">
    <property type="component" value="Unassembled WGS sequence"/>
</dbReference>
<evidence type="ECO:0000313" key="5">
    <source>
        <dbReference type="EMBL" id="KGX83232.1"/>
    </source>
</evidence>
<dbReference type="OrthoDB" id="9778998at2"/>
<accession>A0A0A5HHU3</accession>
<evidence type="ECO:0000256" key="2">
    <source>
        <dbReference type="SAM" id="MobiDB-lite"/>
    </source>
</evidence>
<evidence type="ECO:0000313" key="6">
    <source>
        <dbReference type="Proteomes" id="UP000030403"/>
    </source>
</evidence>
<keyword evidence="6" id="KW-1185">Reference proteome</keyword>
<dbReference type="eggNOG" id="COG4880">
    <property type="taxonomic scope" value="Bacteria"/>
</dbReference>
<proteinExistence type="predicted"/>
<organism evidence="5 6">
    <name type="scientific">Pontibacillus marinus BH030004 = DSM 16465</name>
    <dbReference type="NCBI Taxonomy" id="1385511"/>
    <lineage>
        <taxon>Bacteria</taxon>
        <taxon>Bacillati</taxon>
        <taxon>Bacillota</taxon>
        <taxon>Bacilli</taxon>
        <taxon>Bacillales</taxon>
        <taxon>Bacillaceae</taxon>
        <taxon>Pontibacillus</taxon>
    </lineage>
</organism>
<sequence>MKRLYVGVAAVIVAVFAVFALQQTMVSADVNDEAKVVPVHKDWTVTFTKAMKPDSFTNETVRVLNENNEEVEVTFELSQNGKVLTIQSPDEGYTMNQHFKLIISQKVESENGYKLANDFEFDFQTRDELPAVGSKENFMNILAELQKKQESRYQLFSEGETAQFESTNESSTDQSKSSSSGDEGSKTNTQVEGVDEADILKSDGENFYYVRNTDITITKAHPAEDSNLLSTIQEKDFSPNQIYIYEDRLVVMGHKREAFYKQKQMTEDGVTKEMILPYHRGQTAVYVYDVSNPVNPEKVREVAVQGSYMTSRLIDENLYFITNEHPPFHIMTRDTQLEDESKEQEDPRPRYKDSAVGSESMPISYDRMHKLPGSDDTTFVTITSFDVTKTDEKANVKTYLGSGQTVYMSKDHIYMAVRDYPNLKQASTMPREQVTTPDTKIYQFGVDGTNVTYDAEAKVPGTLINQFAMDEREGTFRVATTKGHMWDDQNPSENNLYTFDSSLNQLGQLEGLAEGERIYSVRFMQNRAYLVTFKQVDPLFVIDLQNAESPKVLGKLKIPGFSNYLHPIGDNHVVGFGKQTKQLSDGRITTDGVKLSLFDISDVNNPIEKDVELIGGRGTNSELSHNHKALYYHADKNLFGFPIMVNEKIELTEDTTSGMHEFAFEGAYLYSVTPEEGFNFKTRVTHQPDKELHYPEWDHRIARMMSIGDTFYTFSDDRMEALDLNTEERLSRVQFPEDQYK</sequence>
<feature type="compositionally biased region" description="Basic and acidic residues" evidence="2">
    <location>
        <begin position="344"/>
        <end position="353"/>
    </location>
</feature>
<gene>
    <name evidence="5" type="ORF">N783_05245</name>
</gene>
<comment type="caution">
    <text evidence="5">The sequence shown here is derived from an EMBL/GenBank/DDBJ whole genome shotgun (WGS) entry which is preliminary data.</text>
</comment>
<feature type="region of interest" description="Disordered" evidence="2">
    <location>
        <begin position="335"/>
        <end position="359"/>
    </location>
</feature>
<evidence type="ECO:0000256" key="1">
    <source>
        <dbReference type="ARBA" id="ARBA00022729"/>
    </source>
</evidence>
<dbReference type="AlphaFoldDB" id="A0A0A5HHU3"/>
<dbReference type="InterPro" id="IPR032812">
    <property type="entry name" value="SbsA_Ig"/>
</dbReference>
<reference evidence="5 6" key="1">
    <citation type="submission" date="2013-08" db="EMBL/GenBank/DDBJ databases">
        <authorList>
            <person name="Huang J."/>
            <person name="Wang G."/>
        </authorList>
    </citation>
    <scope>NUCLEOTIDE SEQUENCE [LARGE SCALE GENOMIC DNA]</scope>
    <source>
        <strain evidence="5 6">BH030004</strain>
    </source>
</reference>
<dbReference type="Pfam" id="PF13205">
    <property type="entry name" value="Big_5"/>
    <property type="match status" value="1"/>
</dbReference>
<evidence type="ECO:0000259" key="4">
    <source>
        <dbReference type="Pfam" id="PF13205"/>
    </source>
</evidence>
<dbReference type="InterPro" id="IPR014755">
    <property type="entry name" value="Cu-Rt/internalin_Ig-like"/>
</dbReference>
<protein>
    <recommendedName>
        <fullName evidence="4">SbsA Ig-like domain-containing protein</fullName>
    </recommendedName>
</protein>
<dbReference type="InterPro" id="IPR019198">
    <property type="entry name" value="Beta_propeller_containing"/>
</dbReference>
<dbReference type="RefSeq" id="WP_051255206.1">
    <property type="nucleotide sequence ID" value="NZ_AVPF01000131.1"/>
</dbReference>
<feature type="region of interest" description="Disordered" evidence="2">
    <location>
        <begin position="159"/>
        <end position="196"/>
    </location>
</feature>
<dbReference type="EMBL" id="AVPF01000131">
    <property type="protein sequence ID" value="KGX83232.1"/>
    <property type="molecule type" value="Genomic_DNA"/>
</dbReference>
<dbReference type="Pfam" id="PF09826">
    <property type="entry name" value="Beta_propel"/>
    <property type="match status" value="1"/>
</dbReference>
<name>A0A0A5HHU3_9BACI</name>
<feature type="domain" description="SbsA Ig-like" evidence="4">
    <location>
        <begin position="24"/>
        <end position="125"/>
    </location>
</feature>
<feature type="chain" id="PRO_5039485596" description="SbsA Ig-like domain-containing protein" evidence="3">
    <location>
        <begin position="21"/>
        <end position="741"/>
    </location>
</feature>
<dbReference type="STRING" id="1385511.GCA_000425225_00676"/>
<dbReference type="Gene3D" id="2.60.40.1220">
    <property type="match status" value="1"/>
</dbReference>
<feature type="compositionally biased region" description="Low complexity" evidence="2">
    <location>
        <begin position="166"/>
        <end position="188"/>
    </location>
</feature>
<evidence type="ECO:0000256" key="3">
    <source>
        <dbReference type="SAM" id="SignalP"/>
    </source>
</evidence>